<evidence type="ECO:0000313" key="5">
    <source>
        <dbReference type="Proteomes" id="UP001338125"/>
    </source>
</evidence>
<organism evidence="4 5">
    <name type="scientific">Cladobotryum mycophilum</name>
    <dbReference type="NCBI Taxonomy" id="491253"/>
    <lineage>
        <taxon>Eukaryota</taxon>
        <taxon>Fungi</taxon>
        <taxon>Dikarya</taxon>
        <taxon>Ascomycota</taxon>
        <taxon>Pezizomycotina</taxon>
        <taxon>Sordariomycetes</taxon>
        <taxon>Hypocreomycetidae</taxon>
        <taxon>Hypocreales</taxon>
        <taxon>Hypocreaceae</taxon>
        <taxon>Cladobotryum</taxon>
    </lineage>
</organism>
<keyword evidence="2 3" id="KW-0040">ANK repeat</keyword>
<evidence type="ECO:0000256" key="1">
    <source>
        <dbReference type="ARBA" id="ARBA00022737"/>
    </source>
</evidence>
<name>A0ABR0SGV6_9HYPO</name>
<comment type="caution">
    <text evidence="4">The sequence shown here is derived from an EMBL/GenBank/DDBJ whole genome shotgun (WGS) entry which is preliminary data.</text>
</comment>
<accession>A0ABR0SGV6</accession>
<evidence type="ECO:0000256" key="3">
    <source>
        <dbReference type="PROSITE-ProRule" id="PRU00023"/>
    </source>
</evidence>
<dbReference type="InterPro" id="IPR050776">
    <property type="entry name" value="Ank_Repeat/CDKN_Inhibitor"/>
</dbReference>
<dbReference type="PROSITE" id="PS50088">
    <property type="entry name" value="ANK_REPEAT"/>
    <property type="match status" value="2"/>
</dbReference>
<evidence type="ECO:0000313" key="4">
    <source>
        <dbReference type="EMBL" id="KAK5991409.1"/>
    </source>
</evidence>
<dbReference type="InterPro" id="IPR036770">
    <property type="entry name" value="Ankyrin_rpt-contain_sf"/>
</dbReference>
<dbReference type="SUPFAM" id="SSF48403">
    <property type="entry name" value="Ankyrin repeat"/>
    <property type="match status" value="2"/>
</dbReference>
<reference evidence="4 5" key="1">
    <citation type="submission" date="2024-01" db="EMBL/GenBank/DDBJ databases">
        <title>Complete genome of Cladobotryum mycophilum ATHUM6906.</title>
        <authorList>
            <person name="Christinaki A.C."/>
            <person name="Myridakis A.I."/>
            <person name="Kouvelis V.N."/>
        </authorList>
    </citation>
    <scope>NUCLEOTIDE SEQUENCE [LARGE SCALE GENOMIC DNA]</scope>
    <source>
        <strain evidence="4 5">ATHUM6906</strain>
    </source>
</reference>
<dbReference type="SMART" id="SM00248">
    <property type="entry name" value="ANK"/>
    <property type="match status" value="10"/>
</dbReference>
<keyword evidence="1" id="KW-0677">Repeat</keyword>
<dbReference type="PANTHER" id="PTHR24201">
    <property type="entry name" value="ANK_REP_REGION DOMAIN-CONTAINING PROTEIN"/>
    <property type="match status" value="1"/>
</dbReference>
<gene>
    <name evidence="4" type="ORF">PT974_09690</name>
</gene>
<sequence>MMEEEQDGVSALTVLSWLKMVNSPDNNHDPRKFSKEDQRLREFRQRHPDYSIAAVSWPRYASRHWSVLEFEITELFTTSEKRFNFAQWALEYAREKYPATFQSAFTSSRSHVVELANQLCDGKVGPFHMAAILGIPDLCRILVEKKADNSQSGIFGTPIYCALAGPTVMTAGTTPTKWTDVFNHNIDDERIFSVRILLLTNPSCDFTYKVEAVPDNAISTNRKNYHLYRVTLAGLAFWFSAHCKDMSVFDQIMGYGAQLDDNVLLVLENIGALLPQVKKPKLQEALTSALDFSLGPFFATPSLCEMKFHHVVDKKIVEFNLDMSFEPGTLLKQVTDEVFAMTVTSAIAGDQKLCLARLASDVRFKPNMPLKKAADGTIAHLAVSGDHFDIVNVLIKAGGDFTIVDEQGRTPLMVAESTRMLELMILKHGLPTTDVDCRGRNLWHFFAATDDNSLTDWLCENDPQKVINMQALTNYQWTPLDEANNLIHTAKTQKFRETALQPRVLCRILSEMKKCSIKATPDFDVHLAVSWGSVQVVDDLVAIGADFRKVDNHGNTVLHHLNSTATPELIRRLSEILGPEPQVGNDLGQSAAETIIDRTLEAYAVDDYKWRGTGHPACNTLLREESFREILTPDVINFRNSWGHGIWVRVCDMSVNTMYQARRMPSIFRARIFASTGIALRVLINMGAMREYEEESGHTAVELLRMKHRMKTYWEVKDNPCLDLVLQNSSQDLLDVFYQTEDAFILLEEAWSTGTYDIVGFLARTGLPLHAQHAVFENLSFIEMILSERRDEILTHIRHLLNTKARKYIIARKHDIYKVMVRKETPLRGRKLLMLLKKGLDPNPELAECFDVAMLMLRHGADPSLGRRGFNAFIAAAAKTDLTLMAEIVSILQDQHPDFQWDCEYEDIEGITFNALQIAAYSGHDRMLLLLLQTPLNVCINNTTSHNLAAPAHLAAARGSVECLQVLQSRDANMQVLDEEHHTPAQVALEHRHLSVVRFLQQQQSSSSSPLTHEFASRM</sequence>
<feature type="repeat" description="ANK" evidence="3">
    <location>
        <begin position="374"/>
        <end position="406"/>
    </location>
</feature>
<dbReference type="Gene3D" id="1.25.40.20">
    <property type="entry name" value="Ankyrin repeat-containing domain"/>
    <property type="match status" value="3"/>
</dbReference>
<feature type="repeat" description="ANK" evidence="3">
    <location>
        <begin position="947"/>
        <end position="979"/>
    </location>
</feature>
<dbReference type="Proteomes" id="UP001338125">
    <property type="component" value="Unassembled WGS sequence"/>
</dbReference>
<dbReference type="InterPro" id="IPR002110">
    <property type="entry name" value="Ankyrin_rpt"/>
</dbReference>
<dbReference type="Pfam" id="PF12796">
    <property type="entry name" value="Ank_2"/>
    <property type="match status" value="1"/>
</dbReference>
<evidence type="ECO:0000256" key="2">
    <source>
        <dbReference type="ARBA" id="ARBA00023043"/>
    </source>
</evidence>
<proteinExistence type="predicted"/>
<keyword evidence="5" id="KW-1185">Reference proteome</keyword>
<evidence type="ECO:0008006" key="6">
    <source>
        <dbReference type="Google" id="ProtNLM"/>
    </source>
</evidence>
<protein>
    <recommendedName>
        <fullName evidence="6">Ankyrin</fullName>
    </recommendedName>
</protein>
<dbReference type="EMBL" id="JAVFKD010000014">
    <property type="protein sequence ID" value="KAK5991409.1"/>
    <property type="molecule type" value="Genomic_DNA"/>
</dbReference>